<comment type="similarity">
    <text evidence="1">Belongs to the CWF19 family.</text>
</comment>
<dbReference type="PANTHER" id="PTHR12072">
    <property type="entry name" value="CWF19, CELL CYCLE CONTROL PROTEIN"/>
    <property type="match status" value="1"/>
</dbReference>
<evidence type="ECO:0000313" key="5">
    <source>
        <dbReference type="EMBL" id="CAG6718410.1"/>
    </source>
</evidence>
<dbReference type="SUPFAM" id="SSF54197">
    <property type="entry name" value="HIT-like"/>
    <property type="match status" value="1"/>
</dbReference>
<feature type="compositionally biased region" description="Basic and acidic residues" evidence="2">
    <location>
        <begin position="277"/>
        <end position="289"/>
    </location>
</feature>
<feature type="compositionally biased region" description="Low complexity" evidence="2">
    <location>
        <begin position="496"/>
        <end position="505"/>
    </location>
</feature>
<dbReference type="Gene3D" id="3.30.428.10">
    <property type="entry name" value="HIT-like"/>
    <property type="match status" value="1"/>
</dbReference>
<feature type="compositionally biased region" description="Low complexity" evidence="2">
    <location>
        <begin position="19"/>
        <end position="29"/>
    </location>
</feature>
<feature type="compositionally biased region" description="Basic and acidic residues" evidence="2">
    <location>
        <begin position="47"/>
        <end position="58"/>
    </location>
</feature>
<dbReference type="AlphaFoldDB" id="A0A8D8V7T2"/>
<feature type="region of interest" description="Disordered" evidence="2">
    <location>
        <begin position="412"/>
        <end position="432"/>
    </location>
</feature>
<feature type="compositionally biased region" description="Polar residues" evidence="2">
    <location>
        <begin position="226"/>
        <end position="236"/>
    </location>
</feature>
<feature type="compositionally biased region" description="Basic and acidic residues" evidence="2">
    <location>
        <begin position="420"/>
        <end position="432"/>
    </location>
</feature>
<feature type="compositionally biased region" description="Basic and acidic residues" evidence="2">
    <location>
        <begin position="191"/>
        <end position="200"/>
    </location>
</feature>
<dbReference type="GO" id="GO:0000398">
    <property type="term" value="P:mRNA splicing, via spliceosome"/>
    <property type="evidence" value="ECO:0007669"/>
    <property type="project" value="TreeGrafter"/>
</dbReference>
<feature type="compositionally biased region" description="Basic and acidic residues" evidence="2">
    <location>
        <begin position="75"/>
        <end position="90"/>
    </location>
</feature>
<feature type="domain" description="Cwf19-like protein C-terminal" evidence="3">
    <location>
        <begin position="646"/>
        <end position="728"/>
    </location>
</feature>
<accession>A0A8D8V7T2</accession>
<feature type="compositionally biased region" description="Basic and acidic residues" evidence="2">
    <location>
        <begin position="112"/>
        <end position="138"/>
    </location>
</feature>
<feature type="compositionally biased region" description="Basic residues" evidence="2">
    <location>
        <begin position="1"/>
        <end position="18"/>
    </location>
</feature>
<feature type="region of interest" description="Disordered" evidence="2">
    <location>
        <begin position="1"/>
        <end position="378"/>
    </location>
</feature>
<dbReference type="InterPro" id="IPR006768">
    <property type="entry name" value="Cwf19-like_C_dom-1"/>
</dbReference>
<dbReference type="GO" id="GO:0071014">
    <property type="term" value="C:post-mRNA release spliceosomal complex"/>
    <property type="evidence" value="ECO:0007669"/>
    <property type="project" value="TreeGrafter"/>
</dbReference>
<sequence length="730" mass="84679">MSKHKNQKKEKKKRKRRSPSTSSSSSSDGSSGGEWVEKSPPPAARTSTKETVLKREDPPMTGPSFFDLALSSTSSREKKEKTKNLDRPEPIELPVGIYYPNKKQDNASSTSTKHENTRKQNHDNDCNSQRKDKYDKSGRSNKQFQKPTSDDADVYSSRRKDNYDRSEKQSRHFQKPSSDDDENNYNHRRKDKYDNSDRKSSRQFQKPASDDEDNEYQRKDKYGYSEKQNSRQFQKPSSDSDDNYSSRRKDKYNRTEKQSSKQFQKPTSDDEDNYNSSRKDKYGKSDGRRSKQFQKPSSDSDDNYYSSQKKDKYDRSDKQNSRQHQKPTVDDEDCDSRKKDKYGKSDKCEEHRRDLKNESKNDNNDQEKPNDVPVSHDDVNKIAAKLIKAEMMGNTELVSKLKAKLEVAKQNETPIKRTGGQRDARKPNDEAREKDRVVVITEQNMKDRRRTELLERKKLAFLGDNEDRWVAEGKTFANIGDEYEEEPDAPKRKKANNSNLNNQSSSNAIREHKKAAQILSSCPYCTGGDTKHAPILVDHYTEDVYLALPSTEPLTEHHCLIVTKEHIPGLRQTEPNVYNSVRSLCEKLVGLFSRRGKTCVFFETVSSLKRNHCRVHCVPMDREIGDDAPLYFQKSITDLETDTRHNRTLVKIARNALCRSIPAELEYFYVNFDWQEGFSHLIESKMSPTFAEEIIGGMLDLSSSRWRNPTRLSYETQMKLKLDFLRLYNS</sequence>
<proteinExistence type="inferred from homology"/>
<dbReference type="Pfam" id="PF04676">
    <property type="entry name" value="CwfJ_C_2"/>
    <property type="match status" value="1"/>
</dbReference>
<name>A0A8D8V7T2_9HEMI</name>
<evidence type="ECO:0000259" key="4">
    <source>
        <dbReference type="Pfam" id="PF04677"/>
    </source>
</evidence>
<dbReference type="InterPro" id="IPR040194">
    <property type="entry name" value="Cwf19-like"/>
</dbReference>
<feature type="compositionally biased region" description="Basic and acidic residues" evidence="2">
    <location>
        <begin position="308"/>
        <end position="320"/>
    </location>
</feature>
<evidence type="ECO:0000256" key="2">
    <source>
        <dbReference type="SAM" id="MobiDB-lite"/>
    </source>
</evidence>
<dbReference type="EMBL" id="HBUF01357364">
    <property type="protein sequence ID" value="CAG6718410.1"/>
    <property type="molecule type" value="Transcribed_RNA"/>
</dbReference>
<evidence type="ECO:0000256" key="1">
    <source>
        <dbReference type="ARBA" id="ARBA00006795"/>
    </source>
</evidence>
<feature type="domain" description="Cwf19-like C-terminal" evidence="4">
    <location>
        <begin position="510"/>
        <end position="633"/>
    </location>
</feature>
<dbReference type="InterPro" id="IPR006767">
    <property type="entry name" value="Cwf19-like_C_dom-2"/>
</dbReference>
<feature type="compositionally biased region" description="Basic and acidic residues" evidence="2">
    <location>
        <begin position="244"/>
        <end position="259"/>
    </location>
</feature>
<feature type="compositionally biased region" description="Basic and acidic residues" evidence="2">
    <location>
        <begin position="335"/>
        <end position="378"/>
    </location>
</feature>
<organism evidence="5">
    <name type="scientific">Cacopsylla melanoneura</name>
    <dbReference type="NCBI Taxonomy" id="428564"/>
    <lineage>
        <taxon>Eukaryota</taxon>
        <taxon>Metazoa</taxon>
        <taxon>Ecdysozoa</taxon>
        <taxon>Arthropoda</taxon>
        <taxon>Hexapoda</taxon>
        <taxon>Insecta</taxon>
        <taxon>Pterygota</taxon>
        <taxon>Neoptera</taxon>
        <taxon>Paraneoptera</taxon>
        <taxon>Hemiptera</taxon>
        <taxon>Sternorrhyncha</taxon>
        <taxon>Psylloidea</taxon>
        <taxon>Psyllidae</taxon>
        <taxon>Psyllinae</taxon>
        <taxon>Cacopsylla</taxon>
    </lineage>
</organism>
<evidence type="ECO:0000259" key="3">
    <source>
        <dbReference type="Pfam" id="PF04676"/>
    </source>
</evidence>
<dbReference type="PANTHER" id="PTHR12072:SF5">
    <property type="entry name" value="CWF19-LIKE PROTEIN 2"/>
    <property type="match status" value="1"/>
</dbReference>
<protein>
    <submittedName>
        <fullName evidence="5">CWF19-like protein 2</fullName>
    </submittedName>
</protein>
<reference evidence="5" key="1">
    <citation type="submission" date="2021-05" db="EMBL/GenBank/DDBJ databases">
        <authorList>
            <person name="Alioto T."/>
            <person name="Alioto T."/>
            <person name="Gomez Garrido J."/>
        </authorList>
    </citation>
    <scope>NUCLEOTIDE SEQUENCE</scope>
</reference>
<dbReference type="InterPro" id="IPR036265">
    <property type="entry name" value="HIT-like_sf"/>
</dbReference>
<dbReference type="Pfam" id="PF04677">
    <property type="entry name" value="CwfJ_C_1"/>
    <property type="match status" value="1"/>
</dbReference>
<feature type="region of interest" description="Disordered" evidence="2">
    <location>
        <begin position="480"/>
        <end position="505"/>
    </location>
</feature>
<feature type="compositionally biased region" description="Basic and acidic residues" evidence="2">
    <location>
        <begin position="215"/>
        <end position="224"/>
    </location>
</feature>
<feature type="compositionally biased region" description="Basic and acidic residues" evidence="2">
    <location>
        <begin position="156"/>
        <end position="170"/>
    </location>
</feature>